<dbReference type="Pfam" id="PF14534">
    <property type="entry name" value="DUF4440"/>
    <property type="match status" value="1"/>
</dbReference>
<feature type="domain" description="DUF4440" evidence="1">
    <location>
        <begin position="23"/>
        <end position="134"/>
    </location>
</feature>
<dbReference type="NCBIfam" id="TIGR02246">
    <property type="entry name" value="SgcJ/EcaC family oxidoreductase"/>
    <property type="match status" value="1"/>
</dbReference>
<sequence length="145" mass="15018">MNTISSSTGAGVVPDERDAVAAVRAVIDGVFAAWADNDADAAVASYAPDATALLPGTYLEGKEAVRAAMAAAFAGPLKGARVIHDVLSVRFSGTGTALVVNRAGLVLAGETEPRDENRALDSWVLSEKDGVWRIRAFHNVPENAG</sequence>
<dbReference type="AlphaFoldDB" id="A0AB39P663"/>
<dbReference type="Gene3D" id="3.10.450.50">
    <property type="match status" value="1"/>
</dbReference>
<dbReference type="InterPro" id="IPR032710">
    <property type="entry name" value="NTF2-like_dom_sf"/>
</dbReference>
<dbReference type="InterPro" id="IPR027843">
    <property type="entry name" value="DUF4440"/>
</dbReference>
<proteinExistence type="predicted"/>
<evidence type="ECO:0000313" key="2">
    <source>
        <dbReference type="EMBL" id="XDQ25996.1"/>
    </source>
</evidence>
<evidence type="ECO:0000259" key="1">
    <source>
        <dbReference type="Pfam" id="PF14534"/>
    </source>
</evidence>
<protein>
    <submittedName>
        <fullName evidence="2">SgcJ/EcaC family oxidoreductase</fullName>
    </submittedName>
</protein>
<name>A0AB39P663_9ACTN</name>
<organism evidence="2">
    <name type="scientific">Streptomyces sp. R21</name>
    <dbReference type="NCBI Taxonomy" id="3238627"/>
    <lineage>
        <taxon>Bacteria</taxon>
        <taxon>Bacillati</taxon>
        <taxon>Actinomycetota</taxon>
        <taxon>Actinomycetes</taxon>
        <taxon>Kitasatosporales</taxon>
        <taxon>Streptomycetaceae</taxon>
        <taxon>Streptomyces</taxon>
    </lineage>
</organism>
<dbReference type="RefSeq" id="WP_369233291.1">
    <property type="nucleotide sequence ID" value="NZ_CP163435.1"/>
</dbReference>
<dbReference type="SUPFAM" id="SSF54427">
    <property type="entry name" value="NTF2-like"/>
    <property type="match status" value="1"/>
</dbReference>
<reference evidence="2" key="1">
    <citation type="submission" date="2024-07" db="EMBL/GenBank/DDBJ databases">
        <authorList>
            <person name="Yu S.T."/>
        </authorList>
    </citation>
    <scope>NUCLEOTIDE SEQUENCE</scope>
    <source>
        <strain evidence="2">R21</strain>
    </source>
</reference>
<dbReference type="EMBL" id="CP163435">
    <property type="protein sequence ID" value="XDQ25996.1"/>
    <property type="molecule type" value="Genomic_DNA"/>
</dbReference>
<accession>A0AB39P663</accession>
<dbReference type="InterPro" id="IPR011944">
    <property type="entry name" value="Steroid_delta5-4_isomerase"/>
</dbReference>
<gene>
    <name evidence="2" type="ORF">AB5J56_15420</name>
</gene>